<comment type="caution">
    <text evidence="1">The sequence shown here is derived from an EMBL/GenBank/DDBJ whole genome shotgun (WGS) entry which is preliminary data.</text>
</comment>
<sequence>MRRSVILRWLFGVNEIYERYAYITRILNASLLDLTSAEAAPAQSLLLEMQRDKRLSLSGELFSTIFTFILVSPKSGYWIDLRRGIEGGAGKANE</sequence>
<accession>A0A3S5BVS3</accession>
<evidence type="ECO:0000313" key="1">
    <source>
        <dbReference type="EMBL" id="VEL42334.1"/>
    </source>
</evidence>
<protein>
    <submittedName>
        <fullName evidence="1">Uncharacterized protein</fullName>
    </submittedName>
</protein>
<dbReference type="AlphaFoldDB" id="A0A3S5BVS3"/>
<gene>
    <name evidence="1" type="ORF">PXEA_LOCUS35774</name>
</gene>
<evidence type="ECO:0000313" key="2">
    <source>
        <dbReference type="Proteomes" id="UP000784294"/>
    </source>
</evidence>
<name>A0A3S5BVS3_9PLAT</name>
<dbReference type="EMBL" id="CAAALY010273850">
    <property type="protein sequence ID" value="VEL42334.1"/>
    <property type="molecule type" value="Genomic_DNA"/>
</dbReference>
<reference evidence="1" key="1">
    <citation type="submission" date="2018-11" db="EMBL/GenBank/DDBJ databases">
        <authorList>
            <consortium name="Pathogen Informatics"/>
        </authorList>
    </citation>
    <scope>NUCLEOTIDE SEQUENCE</scope>
</reference>
<keyword evidence="2" id="KW-1185">Reference proteome</keyword>
<proteinExistence type="predicted"/>
<organism evidence="1 2">
    <name type="scientific">Protopolystoma xenopodis</name>
    <dbReference type="NCBI Taxonomy" id="117903"/>
    <lineage>
        <taxon>Eukaryota</taxon>
        <taxon>Metazoa</taxon>
        <taxon>Spiralia</taxon>
        <taxon>Lophotrochozoa</taxon>
        <taxon>Platyhelminthes</taxon>
        <taxon>Monogenea</taxon>
        <taxon>Polyopisthocotylea</taxon>
        <taxon>Polystomatidea</taxon>
        <taxon>Polystomatidae</taxon>
        <taxon>Protopolystoma</taxon>
    </lineage>
</organism>
<dbReference type="Proteomes" id="UP000784294">
    <property type="component" value="Unassembled WGS sequence"/>
</dbReference>